<keyword evidence="3" id="KW-1185">Reference proteome</keyword>
<gene>
    <name evidence="2" type="ORF">GCM10007231_21050</name>
</gene>
<evidence type="ECO:0000313" key="2">
    <source>
        <dbReference type="EMBL" id="GGD21607.1"/>
    </source>
</evidence>
<dbReference type="Proteomes" id="UP000630594">
    <property type="component" value="Unassembled WGS sequence"/>
</dbReference>
<evidence type="ECO:0008006" key="4">
    <source>
        <dbReference type="Google" id="ProtNLM"/>
    </source>
</evidence>
<evidence type="ECO:0000256" key="1">
    <source>
        <dbReference type="SAM" id="SignalP"/>
    </source>
</evidence>
<feature type="chain" id="PRO_5046454790" description="Secreted protein" evidence="1">
    <location>
        <begin position="23"/>
        <end position="69"/>
    </location>
</feature>
<reference evidence="3" key="1">
    <citation type="journal article" date="2019" name="Int. J. Syst. Evol. Microbiol.">
        <title>The Global Catalogue of Microorganisms (GCM) 10K type strain sequencing project: providing services to taxonomists for standard genome sequencing and annotation.</title>
        <authorList>
            <consortium name="The Broad Institute Genomics Platform"/>
            <consortium name="The Broad Institute Genome Sequencing Center for Infectious Disease"/>
            <person name="Wu L."/>
            <person name="Ma J."/>
        </authorList>
    </citation>
    <scope>NUCLEOTIDE SEQUENCE [LARGE SCALE GENOMIC DNA]</scope>
    <source>
        <strain evidence="3">CCM 7403</strain>
    </source>
</reference>
<dbReference type="EMBL" id="BMCK01000003">
    <property type="protein sequence ID" value="GGD21607.1"/>
    <property type="molecule type" value="Genomic_DNA"/>
</dbReference>
<feature type="signal peptide" evidence="1">
    <location>
        <begin position="1"/>
        <end position="22"/>
    </location>
</feature>
<keyword evidence="1" id="KW-0732">Signal</keyword>
<accession>A0ABQ1QB04</accession>
<comment type="caution">
    <text evidence="2">The sequence shown here is derived from an EMBL/GenBank/DDBJ whole genome shotgun (WGS) entry which is preliminary data.</text>
</comment>
<protein>
    <recommendedName>
        <fullName evidence="4">Secreted protein</fullName>
    </recommendedName>
</protein>
<evidence type="ECO:0000313" key="3">
    <source>
        <dbReference type="Proteomes" id="UP000630594"/>
    </source>
</evidence>
<name>A0ABQ1QB04_9ACTN</name>
<sequence>MTPCGPAIVTVTLAAGFGAADAAGDSTACAGGWSVALVRASATRTASLGMRERLTDQSPRSLIVVEPRL</sequence>
<organism evidence="2 3">
    <name type="scientific">Nocardioides daphniae</name>
    <dbReference type="NCBI Taxonomy" id="402297"/>
    <lineage>
        <taxon>Bacteria</taxon>
        <taxon>Bacillati</taxon>
        <taxon>Actinomycetota</taxon>
        <taxon>Actinomycetes</taxon>
        <taxon>Propionibacteriales</taxon>
        <taxon>Nocardioidaceae</taxon>
        <taxon>Nocardioides</taxon>
    </lineage>
</organism>
<proteinExistence type="predicted"/>